<evidence type="ECO:0000313" key="6">
    <source>
        <dbReference type="EMBL" id="MBC8588768.1"/>
    </source>
</evidence>
<accession>A0A926ES58</accession>
<reference evidence="6" key="1">
    <citation type="submission" date="2020-08" db="EMBL/GenBank/DDBJ databases">
        <title>Genome public.</title>
        <authorList>
            <person name="Liu C."/>
            <person name="Sun Q."/>
        </authorList>
    </citation>
    <scope>NUCLEOTIDE SEQUENCE</scope>
    <source>
        <strain evidence="6">BX21</strain>
    </source>
</reference>
<evidence type="ECO:0000259" key="5">
    <source>
        <dbReference type="Pfam" id="PF13476"/>
    </source>
</evidence>
<dbReference type="AlphaFoldDB" id="A0A926ES58"/>
<dbReference type="SUPFAM" id="SSF52540">
    <property type="entry name" value="P-loop containing nucleoside triphosphate hydrolases"/>
    <property type="match status" value="1"/>
</dbReference>
<evidence type="ECO:0000313" key="7">
    <source>
        <dbReference type="Proteomes" id="UP000601171"/>
    </source>
</evidence>
<feature type="domain" description="Rad50/SbcC-type AAA" evidence="5">
    <location>
        <begin position="6"/>
        <end position="266"/>
    </location>
</feature>
<evidence type="ECO:0000256" key="2">
    <source>
        <dbReference type="ARBA" id="ARBA00011322"/>
    </source>
</evidence>
<dbReference type="InterPro" id="IPR027417">
    <property type="entry name" value="P-loop_NTPase"/>
</dbReference>
<feature type="coiled-coil region" evidence="4">
    <location>
        <begin position="173"/>
        <end position="230"/>
    </location>
</feature>
<sequence>MKYIKKVILENFQSHKYSVIDFNEDLNVIVGPSDSGKSAIIRGIKWALYNEPSGDYFIREGAGECSVTIEFNDNVILKRYRSKYKNIYILTDRDGNEIKFEGFGSNVPQEIIETVGIKKINLDSDSSNAINLGEQLEGAFLLSEKTSVRASAIGRLVGVNIIDDALRDTLKDTRNLNINKKNIEDSVQSLELEIKKFAFLEELKLKLKNLENIKSKLSFLENKVEILNKLRDNLYEIQTEKENQSLILIKLSTIDNLSDVINSTENKIFRYRSLNNYNNNLINIKGRIDENDYIIKSLQSINLVNNKIQKSNIELEKIKSLSRREYEVLTLISSGRS</sequence>
<feature type="non-terminal residue" evidence="6">
    <location>
        <position position="337"/>
    </location>
</feature>
<proteinExistence type="inferred from homology"/>
<dbReference type="PANTHER" id="PTHR32114">
    <property type="entry name" value="ABC TRANSPORTER ABCH.3"/>
    <property type="match status" value="1"/>
</dbReference>
<dbReference type="EMBL" id="JACRTG010000027">
    <property type="protein sequence ID" value="MBC8588768.1"/>
    <property type="molecule type" value="Genomic_DNA"/>
</dbReference>
<evidence type="ECO:0000256" key="3">
    <source>
        <dbReference type="ARBA" id="ARBA00013368"/>
    </source>
</evidence>
<dbReference type="InterPro" id="IPR038729">
    <property type="entry name" value="Rad50/SbcC_AAA"/>
</dbReference>
<dbReference type="GO" id="GO:0016887">
    <property type="term" value="F:ATP hydrolysis activity"/>
    <property type="evidence" value="ECO:0007669"/>
    <property type="project" value="InterPro"/>
</dbReference>
<evidence type="ECO:0000256" key="4">
    <source>
        <dbReference type="SAM" id="Coils"/>
    </source>
</evidence>
<gene>
    <name evidence="6" type="ORF">H8707_11125</name>
</gene>
<dbReference type="Pfam" id="PF13476">
    <property type="entry name" value="AAA_23"/>
    <property type="match status" value="1"/>
</dbReference>
<keyword evidence="4" id="KW-0175">Coiled coil</keyword>
<organism evidence="6 7">
    <name type="scientific">Paratissierella segnis</name>
    <dbReference type="NCBI Taxonomy" id="2763679"/>
    <lineage>
        <taxon>Bacteria</taxon>
        <taxon>Bacillati</taxon>
        <taxon>Bacillota</taxon>
        <taxon>Tissierellia</taxon>
        <taxon>Tissierellales</taxon>
        <taxon>Tissierellaceae</taxon>
        <taxon>Paratissierella</taxon>
    </lineage>
</organism>
<name>A0A926ES58_9FIRM</name>
<dbReference type="GO" id="GO:0006302">
    <property type="term" value="P:double-strand break repair"/>
    <property type="evidence" value="ECO:0007669"/>
    <property type="project" value="InterPro"/>
</dbReference>
<dbReference type="RefSeq" id="WP_262430224.1">
    <property type="nucleotide sequence ID" value="NZ_JACRTG010000027.1"/>
</dbReference>
<evidence type="ECO:0000256" key="1">
    <source>
        <dbReference type="ARBA" id="ARBA00006930"/>
    </source>
</evidence>
<comment type="similarity">
    <text evidence="1">Belongs to the SMC family. SbcC subfamily.</text>
</comment>
<protein>
    <recommendedName>
        <fullName evidence="3">Nuclease SbcCD subunit C</fullName>
    </recommendedName>
</protein>
<dbReference type="Proteomes" id="UP000601171">
    <property type="component" value="Unassembled WGS sequence"/>
</dbReference>
<keyword evidence="7" id="KW-1185">Reference proteome</keyword>
<comment type="caution">
    <text evidence="6">The sequence shown here is derived from an EMBL/GenBank/DDBJ whole genome shotgun (WGS) entry which is preliminary data.</text>
</comment>
<comment type="subunit">
    <text evidence="2">Heterodimer of SbcC and SbcD.</text>
</comment>
<dbReference type="PANTHER" id="PTHR32114:SF2">
    <property type="entry name" value="ABC TRANSPORTER ABCH.3"/>
    <property type="match status" value="1"/>
</dbReference>
<dbReference type="Gene3D" id="3.40.50.300">
    <property type="entry name" value="P-loop containing nucleotide triphosphate hydrolases"/>
    <property type="match status" value="1"/>
</dbReference>